<protein>
    <submittedName>
        <fullName evidence="3">Aldolase catalytic domain-containing protein</fullName>
    </submittedName>
</protein>
<keyword evidence="4" id="KW-1185">Reference proteome</keyword>
<evidence type="ECO:0000256" key="1">
    <source>
        <dbReference type="ARBA" id="ARBA00023211"/>
    </source>
</evidence>
<dbReference type="PANTHER" id="PTHR10277:SF9">
    <property type="entry name" value="2-ISOPROPYLMALATE SYNTHASE 1, CHLOROPLASTIC-RELATED"/>
    <property type="match status" value="1"/>
</dbReference>
<keyword evidence="1" id="KW-0464">Manganese</keyword>
<dbReference type="InterPro" id="IPR000891">
    <property type="entry name" value="PYR_CT"/>
</dbReference>
<organism evidence="3 4">
    <name type="scientific">Camelliibacillus cellulosilyticus</name>
    <dbReference type="NCBI Taxonomy" id="2174486"/>
    <lineage>
        <taxon>Bacteria</taxon>
        <taxon>Bacillati</taxon>
        <taxon>Bacillota</taxon>
        <taxon>Bacilli</taxon>
        <taxon>Bacillales</taxon>
        <taxon>Sporolactobacillaceae</taxon>
        <taxon>Camelliibacillus</taxon>
    </lineage>
</organism>
<evidence type="ECO:0000313" key="3">
    <source>
        <dbReference type="EMBL" id="MFC4620011.1"/>
    </source>
</evidence>
<comment type="caution">
    <text evidence="3">The sequence shown here is derived from an EMBL/GenBank/DDBJ whole genome shotgun (WGS) entry which is preliminary data.</text>
</comment>
<dbReference type="CDD" id="cd07944">
    <property type="entry name" value="DRE_TIM_HOA_like"/>
    <property type="match status" value="1"/>
</dbReference>
<gene>
    <name evidence="3" type="ORF">ACFO4N_14960</name>
</gene>
<sequence>MNAIQILDCTLRDGGYINDWRFGEKTIKAIVSKLAEAGIDIIECGFLRDGDFDRHRSLFNNVTDIRKYIAPKRDNTMYVAMIDQPYIPAQKIGDCDGTSIDGIRITFHEDEKEIEEAITLGKQLMDKGYKVFIQPVGTTSYSDEKLLNLIKKVNRLKPYAFYLVDTLGVMYKNDLLRLFHLLDHNLNPSIRIGFHSHNNLQLSFANAQELLSLHTKRRIIIDASVFGMGRGAGNLCTELLTQYINKNIKEKYMTLPLLEIVDEYMSPLDEDPKWGYSIPYYLAAVNQCHPNYASYLLNKQTITVKSIHAILKQLPMDLKDRYKEDYIEDLYIRHQEHDVDDRKARRAFKDMIGGRDILILAPGKSMITHKKDIDAFIREKNPFIISINFVPEAFPCHTTFFSNYKRYKKLVGTYAAQVVCTSNVVRNDEAGALVVNYSDLLLDDTAISDNAGLMLIQLLSQLSVTSVHLAGFDGFGKDKAENYFSKALVNHSPIQNLMERNNAIRRQLRLFERKMAIDFVTDSAYLPLGEAMAGSFM</sequence>
<dbReference type="InterPro" id="IPR050073">
    <property type="entry name" value="2-IPM_HCS-like"/>
</dbReference>
<dbReference type="Proteomes" id="UP001596022">
    <property type="component" value="Unassembled WGS sequence"/>
</dbReference>
<evidence type="ECO:0000313" key="4">
    <source>
        <dbReference type="Proteomes" id="UP001596022"/>
    </source>
</evidence>
<dbReference type="RefSeq" id="WP_376847098.1">
    <property type="nucleotide sequence ID" value="NZ_JBHSFW010000014.1"/>
</dbReference>
<feature type="domain" description="Pyruvate carboxyltransferase" evidence="2">
    <location>
        <begin position="4"/>
        <end position="245"/>
    </location>
</feature>
<reference evidence="4" key="1">
    <citation type="journal article" date="2019" name="Int. J. Syst. Evol. Microbiol.">
        <title>The Global Catalogue of Microorganisms (GCM) 10K type strain sequencing project: providing services to taxonomists for standard genome sequencing and annotation.</title>
        <authorList>
            <consortium name="The Broad Institute Genomics Platform"/>
            <consortium name="The Broad Institute Genome Sequencing Center for Infectious Disease"/>
            <person name="Wu L."/>
            <person name="Ma J."/>
        </authorList>
    </citation>
    <scope>NUCLEOTIDE SEQUENCE [LARGE SCALE GENOMIC DNA]</scope>
    <source>
        <strain evidence="4">CGMCC 1.16306</strain>
    </source>
</reference>
<dbReference type="EMBL" id="JBHSFW010000014">
    <property type="protein sequence ID" value="MFC4620011.1"/>
    <property type="molecule type" value="Genomic_DNA"/>
</dbReference>
<dbReference type="PANTHER" id="PTHR10277">
    <property type="entry name" value="HOMOCITRATE SYNTHASE-RELATED"/>
    <property type="match status" value="1"/>
</dbReference>
<name>A0ABV9GSS2_9BACL</name>
<dbReference type="SUPFAM" id="SSF51569">
    <property type="entry name" value="Aldolase"/>
    <property type="match status" value="1"/>
</dbReference>
<dbReference type="Gene3D" id="3.20.20.70">
    <property type="entry name" value="Aldolase class I"/>
    <property type="match status" value="1"/>
</dbReference>
<dbReference type="InterPro" id="IPR013785">
    <property type="entry name" value="Aldolase_TIM"/>
</dbReference>
<proteinExistence type="predicted"/>
<accession>A0ABV9GSS2</accession>
<dbReference type="Pfam" id="PF00682">
    <property type="entry name" value="HMGL-like"/>
    <property type="match status" value="1"/>
</dbReference>
<evidence type="ECO:0000259" key="2">
    <source>
        <dbReference type="Pfam" id="PF00682"/>
    </source>
</evidence>